<dbReference type="InterPro" id="IPR013325">
    <property type="entry name" value="RNA_pol_sigma_r2"/>
</dbReference>
<protein>
    <recommendedName>
        <fullName evidence="2">RNA polymerase sigma-70 region 2 domain-containing protein</fullName>
    </recommendedName>
</protein>
<keyword evidence="4" id="KW-1185">Reference proteome</keyword>
<dbReference type="Proteomes" id="UP000326029">
    <property type="component" value="Chromosome"/>
</dbReference>
<accession>A0ABX6B6E9</accession>
<dbReference type="Pfam" id="PF04542">
    <property type="entry name" value="Sigma70_r2"/>
    <property type="match status" value="1"/>
</dbReference>
<proteinExistence type="predicted"/>
<dbReference type="Gene3D" id="1.10.1740.10">
    <property type="match status" value="1"/>
</dbReference>
<dbReference type="InterPro" id="IPR007627">
    <property type="entry name" value="RNA_pol_sigma70_r2"/>
</dbReference>
<name>A0ABX6B6E9_9ACTN</name>
<sequence>MKRTSFRPFREDCASQIGPIRATSRSIAGRGEFFSPDFLILERKASLRGISRREPLPWVGEPTGGRLPGRERRTDSISHPATCACRIAQACSPRRAPFTKRSFIKSDHFLLRLEHFRFSSVSAGERGVLDRQEGEGASHAPLTPQMENDSHDAVLGLGRARPGHCGRRADSGRRGAGAPGPATARCLDTASCLRPPRTRVCRRPGARIRPRPDRHTPALLDCGLGDCAGGQGQWHGRPGGASGEGARSVVVEDEASGELCPVIDAALVRRLRECYPTFMEAEPRILRRKTNRQLSYQACQDVAHEAYLKVTKRVMDGQLGPEVQLAGYLRRTSRNLAIDALRAQMRLDFVDETGLTVAIPGQRQPTDDFDPLEELVVPTIDAMPLSRPRKVVQLQSQGLTDTQISRILGIGADRVHRDRYLALLELRGRLGEYIRDGHRKKKTRRVEKER</sequence>
<evidence type="ECO:0000313" key="4">
    <source>
        <dbReference type="Proteomes" id="UP000326029"/>
    </source>
</evidence>
<gene>
    <name evidence="3" type="ORF">CP977_00475</name>
</gene>
<evidence type="ECO:0000313" key="3">
    <source>
        <dbReference type="EMBL" id="QEV30866.1"/>
    </source>
</evidence>
<organism evidence="3 4">
    <name type="scientific">Streptomyces cinereoruber</name>
    <dbReference type="NCBI Taxonomy" id="67260"/>
    <lineage>
        <taxon>Bacteria</taxon>
        <taxon>Bacillati</taxon>
        <taxon>Actinomycetota</taxon>
        <taxon>Actinomycetes</taxon>
        <taxon>Kitasatosporales</taxon>
        <taxon>Streptomycetaceae</taxon>
        <taxon>Streptomyces</taxon>
    </lineage>
</organism>
<reference evidence="3 4" key="1">
    <citation type="submission" date="2017-09" db="EMBL/GenBank/DDBJ databases">
        <authorList>
            <person name="Lee N."/>
            <person name="Cho B.-K."/>
        </authorList>
    </citation>
    <scope>NUCLEOTIDE SEQUENCE [LARGE SCALE GENOMIC DNA]</scope>
    <source>
        <strain evidence="3 4">ATCC 19740</strain>
    </source>
</reference>
<dbReference type="SUPFAM" id="SSF88946">
    <property type="entry name" value="Sigma2 domain of RNA polymerase sigma factors"/>
    <property type="match status" value="1"/>
</dbReference>
<evidence type="ECO:0000256" key="1">
    <source>
        <dbReference type="SAM" id="MobiDB-lite"/>
    </source>
</evidence>
<dbReference type="EMBL" id="CP023693">
    <property type="protein sequence ID" value="QEV30866.1"/>
    <property type="molecule type" value="Genomic_DNA"/>
</dbReference>
<evidence type="ECO:0000259" key="2">
    <source>
        <dbReference type="Pfam" id="PF04542"/>
    </source>
</evidence>
<feature type="region of interest" description="Disordered" evidence="1">
    <location>
        <begin position="161"/>
        <end position="182"/>
    </location>
</feature>
<feature type="domain" description="RNA polymerase sigma-70 region 2" evidence="2">
    <location>
        <begin position="285"/>
        <end position="346"/>
    </location>
</feature>